<evidence type="ECO:0000256" key="2">
    <source>
        <dbReference type="ARBA" id="ARBA00005752"/>
    </source>
</evidence>
<gene>
    <name evidence="12" type="ORF">F945_01825</name>
</gene>
<organism evidence="12 13">
    <name type="scientific">Acinetobacter rudis CIP 110305</name>
    <dbReference type="NCBI Taxonomy" id="421052"/>
    <lineage>
        <taxon>Bacteria</taxon>
        <taxon>Pseudomonadati</taxon>
        <taxon>Pseudomonadota</taxon>
        <taxon>Gammaproteobacteria</taxon>
        <taxon>Moraxellales</taxon>
        <taxon>Moraxellaceae</taxon>
        <taxon>Acinetobacter</taxon>
    </lineage>
</organism>
<feature type="domain" description="Glutamine amidotransferase type-2" evidence="11">
    <location>
        <begin position="2"/>
        <end position="212"/>
    </location>
</feature>
<dbReference type="Pfam" id="PF13537">
    <property type="entry name" value="GATase_7"/>
    <property type="match status" value="1"/>
</dbReference>
<protein>
    <recommendedName>
        <fullName evidence="3">asparagine synthase (glutamine-hydrolyzing)</fullName>
        <ecNumber evidence="3">6.3.5.4</ecNumber>
    </recommendedName>
</protein>
<proteinExistence type="inferred from homology"/>
<dbReference type="AlphaFoldDB" id="S3P530"/>
<dbReference type="NCBIfam" id="TIGR01536">
    <property type="entry name" value="asn_synth_AEB"/>
    <property type="match status" value="1"/>
</dbReference>
<keyword evidence="8" id="KW-0061">Asparagine biosynthesis</keyword>
<feature type="active site" description="For GATase activity" evidence="8">
    <location>
        <position position="2"/>
    </location>
</feature>
<dbReference type="OrthoDB" id="9763290at2"/>
<evidence type="ECO:0000256" key="10">
    <source>
        <dbReference type="PIRSR" id="PIRSR001589-3"/>
    </source>
</evidence>
<dbReference type="Gene3D" id="3.40.50.620">
    <property type="entry name" value="HUPs"/>
    <property type="match status" value="1"/>
</dbReference>
<dbReference type="InterPro" id="IPR033738">
    <property type="entry name" value="AsnB_N"/>
</dbReference>
<dbReference type="EC" id="6.3.5.4" evidence="3"/>
<dbReference type="PROSITE" id="PS51278">
    <property type="entry name" value="GATASE_TYPE_2"/>
    <property type="match status" value="1"/>
</dbReference>
<feature type="binding site" evidence="9">
    <location>
        <position position="99"/>
    </location>
    <ligand>
        <name>L-glutamine</name>
        <dbReference type="ChEBI" id="CHEBI:58359"/>
    </ligand>
</feature>
<feature type="binding site" evidence="9">
    <location>
        <position position="289"/>
    </location>
    <ligand>
        <name>ATP</name>
        <dbReference type="ChEBI" id="CHEBI:30616"/>
    </ligand>
</feature>
<evidence type="ECO:0000313" key="12">
    <source>
        <dbReference type="EMBL" id="EPF73946.1"/>
    </source>
</evidence>
<keyword evidence="13" id="KW-1185">Reference proteome</keyword>
<dbReference type="InterPro" id="IPR017932">
    <property type="entry name" value="GATase_2_dom"/>
</dbReference>
<dbReference type="CDD" id="cd00712">
    <property type="entry name" value="AsnB"/>
    <property type="match status" value="1"/>
</dbReference>
<keyword evidence="8" id="KW-0028">Amino-acid biosynthesis</keyword>
<comment type="caution">
    <text evidence="12">The sequence shown here is derived from an EMBL/GenBank/DDBJ whole genome shotgun (WGS) entry which is preliminary data.</text>
</comment>
<comment type="catalytic activity">
    <reaction evidence="7">
        <text>L-aspartate + L-glutamine + ATP + H2O = L-asparagine + L-glutamate + AMP + diphosphate + H(+)</text>
        <dbReference type="Rhea" id="RHEA:12228"/>
        <dbReference type="ChEBI" id="CHEBI:15377"/>
        <dbReference type="ChEBI" id="CHEBI:15378"/>
        <dbReference type="ChEBI" id="CHEBI:29985"/>
        <dbReference type="ChEBI" id="CHEBI:29991"/>
        <dbReference type="ChEBI" id="CHEBI:30616"/>
        <dbReference type="ChEBI" id="CHEBI:33019"/>
        <dbReference type="ChEBI" id="CHEBI:58048"/>
        <dbReference type="ChEBI" id="CHEBI:58359"/>
        <dbReference type="ChEBI" id="CHEBI:456215"/>
        <dbReference type="EC" id="6.3.5.4"/>
    </reaction>
</comment>
<evidence type="ECO:0000256" key="3">
    <source>
        <dbReference type="ARBA" id="ARBA00012737"/>
    </source>
</evidence>
<dbReference type="GO" id="GO:0004066">
    <property type="term" value="F:asparagine synthase (glutamine-hydrolyzing) activity"/>
    <property type="evidence" value="ECO:0007669"/>
    <property type="project" value="UniProtKB-EC"/>
</dbReference>
<comment type="pathway">
    <text evidence="1">Amino-acid biosynthesis; L-asparagine biosynthesis; L-asparagine from L-aspartate (L-Gln route): step 1/1.</text>
</comment>
<dbReference type="GO" id="GO:0005829">
    <property type="term" value="C:cytosol"/>
    <property type="evidence" value="ECO:0007669"/>
    <property type="project" value="TreeGrafter"/>
</dbReference>
<evidence type="ECO:0000256" key="8">
    <source>
        <dbReference type="PIRSR" id="PIRSR001589-1"/>
    </source>
</evidence>
<dbReference type="GO" id="GO:0006529">
    <property type="term" value="P:asparagine biosynthetic process"/>
    <property type="evidence" value="ECO:0007669"/>
    <property type="project" value="UniProtKB-KW"/>
</dbReference>
<dbReference type="InterPro" id="IPR006426">
    <property type="entry name" value="Asn_synth_AEB"/>
</dbReference>
<dbReference type="SUPFAM" id="SSF52402">
    <property type="entry name" value="Adenine nucleotide alpha hydrolases-like"/>
    <property type="match status" value="1"/>
</dbReference>
<keyword evidence="4 9" id="KW-0547">Nucleotide-binding</keyword>
<dbReference type="InterPro" id="IPR001962">
    <property type="entry name" value="Asn_synthase"/>
</dbReference>
<keyword evidence="5 9" id="KW-0067">ATP-binding</keyword>
<evidence type="ECO:0000256" key="4">
    <source>
        <dbReference type="ARBA" id="ARBA00022741"/>
    </source>
</evidence>
<dbReference type="PIRSF" id="PIRSF001589">
    <property type="entry name" value="Asn_synthetase_glu-h"/>
    <property type="match status" value="1"/>
</dbReference>
<name>S3P530_9GAMM</name>
<reference evidence="12 13" key="1">
    <citation type="submission" date="2013-06" db="EMBL/GenBank/DDBJ databases">
        <title>The Genome Sequence of Acinetobacter rudis CIP 110305.</title>
        <authorList>
            <consortium name="The Broad Institute Genome Sequencing Platform"/>
            <consortium name="The Broad Institute Genome Sequencing Center for Infectious Disease"/>
            <person name="Cerqueira G."/>
            <person name="Feldgarden M."/>
            <person name="Courvalin P."/>
            <person name="Perichon B."/>
            <person name="Grillot-Courvalin C."/>
            <person name="Clermont D."/>
            <person name="Rocha E."/>
            <person name="Yoon E.-J."/>
            <person name="Nemec A."/>
            <person name="Young S.K."/>
            <person name="Zeng Q."/>
            <person name="Gargeya S."/>
            <person name="Fitzgerald M."/>
            <person name="Abouelleil A."/>
            <person name="Alvarado L."/>
            <person name="Berlin A.M."/>
            <person name="Chapman S.B."/>
            <person name="Dewar J."/>
            <person name="Goldberg J."/>
            <person name="Griggs A."/>
            <person name="Gujja S."/>
            <person name="Hansen M."/>
            <person name="Howarth C."/>
            <person name="Imamovic A."/>
            <person name="Larimer J."/>
            <person name="McCowan C."/>
            <person name="Murphy C."/>
            <person name="Pearson M."/>
            <person name="Priest M."/>
            <person name="Roberts A."/>
            <person name="Saif S."/>
            <person name="Shea T."/>
            <person name="Sykes S."/>
            <person name="Wortman J."/>
            <person name="Nusbaum C."/>
            <person name="Birren B."/>
        </authorList>
    </citation>
    <scope>NUCLEOTIDE SEQUENCE [LARGE SCALE GENOMIC DNA]</scope>
    <source>
        <strain evidence="12 13">CIP 110305</strain>
    </source>
</reference>
<dbReference type="EMBL" id="ATGI01000022">
    <property type="protein sequence ID" value="EPF73946.1"/>
    <property type="molecule type" value="Genomic_DNA"/>
</dbReference>
<evidence type="ECO:0000256" key="9">
    <source>
        <dbReference type="PIRSR" id="PIRSR001589-2"/>
    </source>
</evidence>
<dbReference type="HOGENOM" id="CLU_014658_3_1_6"/>
<dbReference type="PANTHER" id="PTHR43284">
    <property type="entry name" value="ASPARAGINE SYNTHETASE (GLUTAMINE-HYDROLYZING)"/>
    <property type="match status" value="1"/>
</dbReference>
<dbReference type="InterPro" id="IPR014729">
    <property type="entry name" value="Rossmann-like_a/b/a_fold"/>
</dbReference>
<evidence type="ECO:0000256" key="6">
    <source>
        <dbReference type="ARBA" id="ARBA00022962"/>
    </source>
</evidence>
<dbReference type="CDD" id="cd01991">
    <property type="entry name" value="Asn_synthase_B_C"/>
    <property type="match status" value="1"/>
</dbReference>
<dbReference type="SUPFAM" id="SSF56235">
    <property type="entry name" value="N-terminal nucleophile aminohydrolases (Ntn hydrolases)"/>
    <property type="match status" value="1"/>
</dbReference>
<evidence type="ECO:0000256" key="1">
    <source>
        <dbReference type="ARBA" id="ARBA00005187"/>
    </source>
</evidence>
<dbReference type="Pfam" id="PF00733">
    <property type="entry name" value="Asn_synthase"/>
    <property type="match status" value="1"/>
</dbReference>
<evidence type="ECO:0000256" key="7">
    <source>
        <dbReference type="ARBA" id="ARBA00048741"/>
    </source>
</evidence>
<evidence type="ECO:0000313" key="13">
    <source>
        <dbReference type="Proteomes" id="UP000014568"/>
    </source>
</evidence>
<dbReference type="PANTHER" id="PTHR43284:SF1">
    <property type="entry name" value="ASPARAGINE SYNTHETASE"/>
    <property type="match status" value="1"/>
</dbReference>
<dbReference type="InterPro" id="IPR051786">
    <property type="entry name" value="ASN_synthetase/amidase"/>
</dbReference>
<comment type="similarity">
    <text evidence="2">Belongs to the asparagine synthetase family.</text>
</comment>
<dbReference type="eggNOG" id="COG0367">
    <property type="taxonomic scope" value="Bacteria"/>
</dbReference>
<dbReference type="RefSeq" id="WP_016656232.1">
    <property type="nucleotide sequence ID" value="NZ_KE340353.1"/>
</dbReference>
<evidence type="ECO:0000259" key="11">
    <source>
        <dbReference type="PROSITE" id="PS51278"/>
    </source>
</evidence>
<feature type="site" description="Important for beta-aspartyl-AMP intermediate formation" evidence="10">
    <location>
        <position position="364"/>
    </location>
</feature>
<evidence type="ECO:0000256" key="5">
    <source>
        <dbReference type="ARBA" id="ARBA00022840"/>
    </source>
</evidence>
<dbReference type="Gene3D" id="3.60.20.10">
    <property type="entry name" value="Glutamine Phosphoribosylpyrophosphate, subunit 1, domain 1"/>
    <property type="match status" value="1"/>
</dbReference>
<dbReference type="PATRIC" id="fig|421052.3.peg.1782"/>
<dbReference type="STRING" id="632955.GCA_000829675_02554"/>
<accession>S3P530</accession>
<sequence length="609" mass="70434">MCGIAGVINFNRQPVSPYTLSLMLDALKHRGPDQQGVYCKDHISIGMRRLKIIALVNGQQPCYSNDGRYILVFNGEIYNYRALRSELISKGFQFKTESDAEVIVNLYQLYGKNFYQRLDGMFALAIYDNKEDIVLLARDPAGKKPLFYSFRNGILSFSSELTSLLKDCSIQRSIDLVALDYYMCFRVVPSDRCIFNNIHKVPAGCSVSFKRGNESLYQHWQVNYQSREDNKTLTQWVNEIDEYLNQAVAKRLMAEVPIGTMLSGGLDSSLITAIALRQRKQHQLKTFAVGFHETSFNELDYSKRLAQDLGTEHYDYIITAPKALEAAHDLICHFGEPFAFPSSIASHFMYQLASKHVKVVLGGDGADELFGGYARYELVNTFPHLPVQYNLPRKVGVIDRNWKQDEFPTFYQTLLTDGVSRALRQELYSKKLKQQLLQKSNELGLESYKYELEAHKDQLSSAMEYDFNHWMQEAQMVKVDIASMANSLEVRIPFLDKEVIAFGSNLPAHLKLNKDKEKYLLYCLAKRYLPDYIINRKKQELAVPIEQWMVSLMKHTIIDTLTSEQSLSRGYFNPDKMRAFIKQFKHSHSYAIWTLYMLEKWHQQFIDTW</sequence>
<dbReference type="Proteomes" id="UP000014568">
    <property type="component" value="Unassembled WGS sequence"/>
</dbReference>
<keyword evidence="6 8" id="KW-0315">Glutamine amidotransferase</keyword>
<dbReference type="InterPro" id="IPR029055">
    <property type="entry name" value="Ntn_hydrolases_N"/>
</dbReference>
<dbReference type="GO" id="GO:0005524">
    <property type="term" value="F:ATP binding"/>
    <property type="evidence" value="ECO:0007669"/>
    <property type="project" value="UniProtKB-KW"/>
</dbReference>